<sequence length="118" mass="13260">MGGWSLVVVSVRWSSNTPTAALHRLARIYSRQVWPRCDLQKRLVGCGILGSDNFVEFVANFVKFALHTYLSGKCFRLRIANCTGQKELWAGRVQDMQGEGKQEHGAEEQQAGKVLYMA</sequence>
<dbReference type="Proteomes" id="UP001286313">
    <property type="component" value="Unassembled WGS sequence"/>
</dbReference>
<protein>
    <submittedName>
        <fullName evidence="1">Uncharacterized protein</fullName>
    </submittedName>
</protein>
<comment type="caution">
    <text evidence="1">The sequence shown here is derived from an EMBL/GenBank/DDBJ whole genome shotgun (WGS) entry which is preliminary data.</text>
</comment>
<dbReference type="EMBL" id="JAWQEG010003183">
    <property type="protein sequence ID" value="KAK3867524.1"/>
    <property type="molecule type" value="Genomic_DNA"/>
</dbReference>
<name>A0AAE1F4T5_PETCI</name>
<proteinExistence type="predicted"/>
<organism evidence="1 2">
    <name type="scientific">Petrolisthes cinctipes</name>
    <name type="common">Flat porcelain crab</name>
    <dbReference type="NCBI Taxonomy" id="88211"/>
    <lineage>
        <taxon>Eukaryota</taxon>
        <taxon>Metazoa</taxon>
        <taxon>Ecdysozoa</taxon>
        <taxon>Arthropoda</taxon>
        <taxon>Crustacea</taxon>
        <taxon>Multicrustacea</taxon>
        <taxon>Malacostraca</taxon>
        <taxon>Eumalacostraca</taxon>
        <taxon>Eucarida</taxon>
        <taxon>Decapoda</taxon>
        <taxon>Pleocyemata</taxon>
        <taxon>Anomura</taxon>
        <taxon>Galatheoidea</taxon>
        <taxon>Porcellanidae</taxon>
        <taxon>Petrolisthes</taxon>
    </lineage>
</organism>
<gene>
    <name evidence="1" type="ORF">Pcinc_027021</name>
</gene>
<keyword evidence="2" id="KW-1185">Reference proteome</keyword>
<dbReference type="AlphaFoldDB" id="A0AAE1F4T5"/>
<evidence type="ECO:0000313" key="2">
    <source>
        <dbReference type="Proteomes" id="UP001286313"/>
    </source>
</evidence>
<evidence type="ECO:0000313" key="1">
    <source>
        <dbReference type="EMBL" id="KAK3867524.1"/>
    </source>
</evidence>
<reference evidence="1" key="1">
    <citation type="submission" date="2023-10" db="EMBL/GenBank/DDBJ databases">
        <title>Genome assemblies of two species of porcelain crab, Petrolisthes cinctipes and Petrolisthes manimaculis (Anomura: Porcellanidae).</title>
        <authorList>
            <person name="Angst P."/>
        </authorList>
    </citation>
    <scope>NUCLEOTIDE SEQUENCE</scope>
    <source>
        <strain evidence="1">PB745_01</strain>
        <tissue evidence="1">Gill</tissue>
    </source>
</reference>
<accession>A0AAE1F4T5</accession>